<dbReference type="SUPFAM" id="SSF47113">
    <property type="entry name" value="Histone-fold"/>
    <property type="match status" value="1"/>
</dbReference>
<dbReference type="PRINTS" id="PR01739">
    <property type="entry name" value="RELAXINR"/>
</dbReference>
<evidence type="ECO:0000256" key="7">
    <source>
        <dbReference type="ARBA" id="ARBA00022989"/>
    </source>
</evidence>
<keyword evidence="6" id="KW-0677">Repeat</keyword>
<feature type="domain" description="G-protein coupled receptors family 1 profile" evidence="17">
    <location>
        <begin position="448"/>
        <end position="704"/>
    </location>
</feature>
<feature type="transmembrane region" description="Helical" evidence="16">
    <location>
        <begin position="465"/>
        <end position="486"/>
    </location>
</feature>
<protein>
    <recommendedName>
        <fullName evidence="17">G-protein coupled receptors family 1 profile domain-containing protein</fullName>
    </recommendedName>
</protein>
<keyword evidence="8 15" id="KW-0297">G-protein coupled receptor</keyword>
<comment type="caution">
    <text evidence="14">Lacks conserved residue(s) required for the propagation of feature annotation.</text>
</comment>
<dbReference type="RefSeq" id="XP_030837168.1">
    <property type="nucleotide sequence ID" value="XM_030981308.1"/>
</dbReference>
<evidence type="ECO:0000256" key="15">
    <source>
        <dbReference type="RuleBase" id="RU000688"/>
    </source>
</evidence>
<evidence type="ECO:0000256" key="5">
    <source>
        <dbReference type="ARBA" id="ARBA00022729"/>
    </source>
</evidence>
<dbReference type="EnsemblMetazoa" id="XM_030981308">
    <property type="protein sequence ID" value="XP_030837168"/>
    <property type="gene ID" value="LOC588610"/>
</dbReference>
<dbReference type="FunFam" id="3.80.10.10:FF:000770">
    <property type="entry name" value="Uncharacterized protein"/>
    <property type="match status" value="1"/>
</dbReference>
<keyword evidence="7 16" id="KW-1133">Transmembrane helix</keyword>
<feature type="transmembrane region" description="Helical" evidence="16">
    <location>
        <begin position="652"/>
        <end position="672"/>
    </location>
</feature>
<dbReference type="GO" id="GO:0046982">
    <property type="term" value="F:protein heterodimerization activity"/>
    <property type="evidence" value="ECO:0007669"/>
    <property type="project" value="InterPro"/>
</dbReference>
<dbReference type="Pfam" id="PF13855">
    <property type="entry name" value="LRR_8"/>
    <property type="match status" value="2"/>
</dbReference>
<dbReference type="FunFam" id="1.20.1070.10:FF:000023">
    <property type="entry name" value="Relaxin family peptide receptor 1"/>
    <property type="match status" value="1"/>
</dbReference>
<evidence type="ECO:0000256" key="6">
    <source>
        <dbReference type="ARBA" id="ARBA00022737"/>
    </source>
</evidence>
<keyword evidence="3" id="KW-0433">Leucine-rich repeat</keyword>
<dbReference type="Pfam" id="PF00001">
    <property type="entry name" value="7tm_1"/>
    <property type="match status" value="1"/>
</dbReference>
<name>A0A7M7NJD8_STRPU</name>
<evidence type="ECO:0000256" key="11">
    <source>
        <dbReference type="ARBA" id="ARBA00023170"/>
    </source>
</evidence>
<dbReference type="KEGG" id="spu:588610"/>
<dbReference type="OMA" id="NISTQMF"/>
<evidence type="ECO:0000256" key="16">
    <source>
        <dbReference type="SAM" id="Phobius"/>
    </source>
</evidence>
<evidence type="ECO:0000256" key="13">
    <source>
        <dbReference type="ARBA" id="ARBA00023224"/>
    </source>
</evidence>
<feature type="transmembrane region" description="Helical" evidence="16">
    <location>
        <begin position="555"/>
        <end position="578"/>
    </location>
</feature>
<dbReference type="PROSITE" id="PS50262">
    <property type="entry name" value="G_PROTEIN_RECEP_F1_2"/>
    <property type="match status" value="1"/>
</dbReference>
<feature type="transmembrane region" description="Helical" evidence="16">
    <location>
        <begin position="432"/>
        <end position="453"/>
    </location>
</feature>
<dbReference type="SMART" id="SM00369">
    <property type="entry name" value="LRR_TYP"/>
    <property type="match status" value="10"/>
</dbReference>
<dbReference type="Gene3D" id="1.20.1070.10">
    <property type="entry name" value="Rhodopsin 7-helix transmembrane proteins"/>
    <property type="match status" value="1"/>
</dbReference>
<dbReference type="InterPro" id="IPR032675">
    <property type="entry name" value="LRR_dom_sf"/>
</dbReference>
<dbReference type="PROSITE" id="PS00237">
    <property type="entry name" value="G_PROTEIN_RECEP_F1_1"/>
    <property type="match status" value="1"/>
</dbReference>
<dbReference type="AlphaFoldDB" id="A0A7M7NJD8"/>
<keyword evidence="2" id="KW-1003">Cell membrane</keyword>
<comment type="similarity">
    <text evidence="15">Belongs to the G-protein coupled receptor 1 family.</text>
</comment>
<dbReference type="InterPro" id="IPR002172">
    <property type="entry name" value="LDrepeatLR_classA_rpt"/>
</dbReference>
<keyword evidence="10 14" id="KW-1015">Disulfide bond</keyword>
<feature type="transmembrane region" description="Helical" evidence="16">
    <location>
        <begin position="606"/>
        <end position="631"/>
    </location>
</feature>
<dbReference type="GO" id="GO:0008528">
    <property type="term" value="F:G protein-coupled peptide receptor activity"/>
    <property type="evidence" value="ECO:0000318"/>
    <property type="project" value="GO_Central"/>
</dbReference>
<evidence type="ECO:0000256" key="9">
    <source>
        <dbReference type="ARBA" id="ARBA00023136"/>
    </source>
</evidence>
<keyword evidence="11 15" id="KW-0675">Receptor</keyword>
<keyword evidence="9 16" id="KW-0472">Membrane</keyword>
<evidence type="ECO:0000256" key="4">
    <source>
        <dbReference type="ARBA" id="ARBA00022692"/>
    </source>
</evidence>
<dbReference type="Pfam" id="PF00125">
    <property type="entry name" value="Histone"/>
    <property type="match status" value="1"/>
</dbReference>
<dbReference type="GO" id="GO:0005886">
    <property type="term" value="C:plasma membrane"/>
    <property type="evidence" value="ECO:0000318"/>
    <property type="project" value="GO_Central"/>
</dbReference>
<evidence type="ECO:0000256" key="8">
    <source>
        <dbReference type="ARBA" id="ARBA00023040"/>
    </source>
</evidence>
<dbReference type="GO" id="GO:0009755">
    <property type="term" value="P:hormone-mediated signaling pathway"/>
    <property type="evidence" value="ECO:0000318"/>
    <property type="project" value="GO_Central"/>
</dbReference>
<feature type="transmembrane region" description="Helical" evidence="16">
    <location>
        <begin position="684"/>
        <end position="706"/>
    </location>
</feature>
<dbReference type="InterPro" id="IPR017452">
    <property type="entry name" value="GPCR_Rhodpsn_7TM"/>
</dbReference>
<dbReference type="InterPro" id="IPR009072">
    <property type="entry name" value="Histone-fold"/>
</dbReference>
<keyword evidence="19" id="KW-1185">Reference proteome</keyword>
<evidence type="ECO:0000256" key="10">
    <source>
        <dbReference type="ARBA" id="ARBA00023157"/>
    </source>
</evidence>
<dbReference type="InterPro" id="IPR001611">
    <property type="entry name" value="Leu-rich_rpt"/>
</dbReference>
<dbReference type="Proteomes" id="UP000007110">
    <property type="component" value="Unassembled WGS sequence"/>
</dbReference>
<evidence type="ECO:0000256" key="14">
    <source>
        <dbReference type="PROSITE-ProRule" id="PRU00124"/>
    </source>
</evidence>
<dbReference type="Gene3D" id="3.80.10.10">
    <property type="entry name" value="Ribonuclease Inhibitor"/>
    <property type="match status" value="2"/>
</dbReference>
<evidence type="ECO:0000256" key="3">
    <source>
        <dbReference type="ARBA" id="ARBA00022614"/>
    </source>
</evidence>
<dbReference type="FunCoup" id="A0A7M7NJD8">
    <property type="interactions" value="229"/>
</dbReference>
<evidence type="ECO:0000259" key="17">
    <source>
        <dbReference type="PROSITE" id="PS50262"/>
    </source>
</evidence>
<reference evidence="18" key="2">
    <citation type="submission" date="2021-01" db="UniProtKB">
        <authorList>
            <consortium name="EnsemblMetazoa"/>
        </authorList>
    </citation>
    <scope>IDENTIFICATION</scope>
</reference>
<evidence type="ECO:0000313" key="19">
    <source>
        <dbReference type="Proteomes" id="UP000007110"/>
    </source>
</evidence>
<sequence>MLAFFGGIVGLFEDTNLCAIHAKRVTIMPKDIQHSLSCGISLSEWHNDLIECEPGSGFFPCGNLTQCVAQQFQCDGIEHCPNAADETGCAIDDGWVNQFDYRHPIFVTEFEPANMVNACALPYYPELCRCNKLTQLDCSNLSMTKISRDIPSNVTRLYLKFNSIERIDSSTFAPIPSLVYLNLMGNRLREIPANSFHYLHELTTLYLSENNITIIERGAFLGLHGLHWLFLNGNKLTSLQPGMFTGLKDLYWLDLRSNEIKDLNHGAALRDLHSVAWVDFEGNDIRSIEVDSFAGNTSLTVLVLKNNSISSIAENAFKSQETLIELDLSNNYISHLPMGVFNHLHQLQILRLKNNSVMSFPTGLFDGLDNLIDLDLGGITITDISVDMFKDLTKLEKVAFAKFEYCRYAPHVRTCTPRSDGISSFENLLKNVILRVFVWTIGIITSVGNLGVLVSRAFMKAENKVHTVVVINLCTADFLMGLYLLIIGTQDVKYRDNYNQYALEWTNGITCKVSGLLAIISSEVSVLTLMFISLERYFIIVYPYSFQRIKAKRAILILAVIWFIGTLLAVFPMIPVAYFGNFYGSNGVCFPLHLHDPRMQGWEYSAFLFLGVNTTTFFVIVVSYTAMFLSIRKTRRAAAQCGVKDDMAYAKRFFFIILTDSLCWLPIAILKIMSLYNYIISETLYGWIVVFVLPINSALNPILYTLSTTSFANWFMRQVKRCTVKRSEGYIDISLEQSNGRDRSRDFTSFTEMRRNSSLRPKPSSVRFCDPSGIVKDASPAKVTSI</sequence>
<dbReference type="SUPFAM" id="SSF52058">
    <property type="entry name" value="L domain-like"/>
    <property type="match status" value="1"/>
</dbReference>
<organism evidence="18 19">
    <name type="scientific">Strongylocentrotus purpuratus</name>
    <name type="common">Purple sea urchin</name>
    <dbReference type="NCBI Taxonomy" id="7668"/>
    <lineage>
        <taxon>Eukaryota</taxon>
        <taxon>Metazoa</taxon>
        <taxon>Echinodermata</taxon>
        <taxon>Eleutherozoa</taxon>
        <taxon>Echinozoa</taxon>
        <taxon>Echinoidea</taxon>
        <taxon>Euechinoidea</taxon>
        <taxon>Echinacea</taxon>
        <taxon>Camarodonta</taxon>
        <taxon>Echinidea</taxon>
        <taxon>Strongylocentrotidae</taxon>
        <taxon>Strongylocentrotus</taxon>
    </lineage>
</organism>
<dbReference type="Gene3D" id="1.10.20.10">
    <property type="entry name" value="Histone, subunit A"/>
    <property type="match status" value="1"/>
</dbReference>
<keyword evidence="5" id="KW-0732">Signal</keyword>
<dbReference type="GO" id="GO:0007189">
    <property type="term" value="P:adenylate cyclase-activating G protein-coupled receptor signaling pathway"/>
    <property type="evidence" value="ECO:0000318"/>
    <property type="project" value="GO_Central"/>
</dbReference>
<dbReference type="Gene3D" id="4.10.400.10">
    <property type="entry name" value="Low-density Lipoprotein Receptor"/>
    <property type="match status" value="1"/>
</dbReference>
<dbReference type="CDD" id="cd15137">
    <property type="entry name" value="7tmA_Relaxin_R"/>
    <property type="match status" value="1"/>
</dbReference>
<proteinExistence type="inferred from homology"/>
<evidence type="ECO:0000256" key="2">
    <source>
        <dbReference type="ARBA" id="ARBA00022475"/>
    </source>
</evidence>
<keyword evidence="4 15" id="KW-0812">Transmembrane</keyword>
<dbReference type="PROSITE" id="PS50068">
    <property type="entry name" value="LDLRA_2"/>
    <property type="match status" value="1"/>
</dbReference>
<dbReference type="GeneID" id="588610"/>
<dbReference type="InterPro" id="IPR003591">
    <property type="entry name" value="Leu-rich_rpt_typical-subtyp"/>
</dbReference>
<reference evidence="19" key="1">
    <citation type="submission" date="2015-02" db="EMBL/GenBank/DDBJ databases">
        <title>Genome sequencing for Strongylocentrotus purpuratus.</title>
        <authorList>
            <person name="Murali S."/>
            <person name="Liu Y."/>
            <person name="Vee V."/>
            <person name="English A."/>
            <person name="Wang M."/>
            <person name="Skinner E."/>
            <person name="Han Y."/>
            <person name="Muzny D.M."/>
            <person name="Worley K.C."/>
            <person name="Gibbs R.A."/>
        </authorList>
    </citation>
    <scope>NUCLEOTIDE SEQUENCE</scope>
</reference>
<dbReference type="InterPro" id="IPR000276">
    <property type="entry name" value="GPCR_Rhodpsn"/>
</dbReference>
<dbReference type="PANTHER" id="PTHR24372:SF80">
    <property type="entry name" value="FI21465P1-RELATED"/>
    <property type="match status" value="1"/>
</dbReference>
<keyword evidence="13 15" id="KW-0807">Transducer</keyword>
<evidence type="ECO:0000256" key="1">
    <source>
        <dbReference type="ARBA" id="ARBA00004651"/>
    </source>
</evidence>
<comment type="subcellular location">
    <subcellularLocation>
        <location evidence="1">Cell membrane</location>
        <topology evidence="1">Multi-pass membrane protein</topology>
    </subcellularLocation>
</comment>
<dbReference type="InterPro" id="IPR023415">
    <property type="entry name" value="LDLR_class-A_CS"/>
</dbReference>
<dbReference type="SMART" id="SM00192">
    <property type="entry name" value="LDLa"/>
    <property type="match status" value="1"/>
</dbReference>
<dbReference type="PRINTS" id="PR00237">
    <property type="entry name" value="GPCRRHODOPSN"/>
</dbReference>
<accession>A0A7M7NJD8</accession>
<keyword evidence="12" id="KW-0325">Glycoprotein</keyword>
<dbReference type="GO" id="GO:0003677">
    <property type="term" value="F:DNA binding"/>
    <property type="evidence" value="ECO:0007669"/>
    <property type="project" value="InterPro"/>
</dbReference>
<dbReference type="InterPro" id="IPR007125">
    <property type="entry name" value="H2A/H2B/H3"/>
</dbReference>
<dbReference type="InParanoid" id="A0A7M7NJD8"/>
<dbReference type="SUPFAM" id="SSF81321">
    <property type="entry name" value="Family A G protein-coupled receptor-like"/>
    <property type="match status" value="1"/>
</dbReference>
<dbReference type="PANTHER" id="PTHR24372">
    <property type="entry name" value="GLYCOPROTEIN HORMONE RECEPTOR"/>
    <property type="match status" value="1"/>
</dbReference>
<evidence type="ECO:0000256" key="12">
    <source>
        <dbReference type="ARBA" id="ARBA00023180"/>
    </source>
</evidence>
<dbReference type="InterPro" id="IPR008112">
    <property type="entry name" value="Relaxin_rcpt"/>
</dbReference>
<feature type="disulfide bond" evidence="14">
    <location>
        <begin position="74"/>
        <end position="89"/>
    </location>
</feature>
<dbReference type="PROSITE" id="PS51450">
    <property type="entry name" value="LRR"/>
    <property type="match status" value="5"/>
</dbReference>
<dbReference type="PROSITE" id="PS01209">
    <property type="entry name" value="LDLRA_1"/>
    <property type="match status" value="1"/>
</dbReference>
<dbReference type="InterPro" id="IPR036055">
    <property type="entry name" value="LDL_receptor-like_sf"/>
</dbReference>
<evidence type="ECO:0000313" key="18">
    <source>
        <dbReference type="EnsemblMetazoa" id="XP_030837168"/>
    </source>
</evidence>
<feature type="transmembrane region" description="Helical" evidence="16">
    <location>
        <begin position="513"/>
        <end position="534"/>
    </location>
</feature>
<dbReference type="SUPFAM" id="SSF57424">
    <property type="entry name" value="LDL receptor-like module"/>
    <property type="match status" value="1"/>
</dbReference>
<dbReference type="OrthoDB" id="6022531at2759"/>